<protein>
    <submittedName>
        <fullName evidence="1">HAD family phosphatase</fullName>
    </submittedName>
</protein>
<dbReference type="Gene3D" id="1.10.150.240">
    <property type="entry name" value="Putative phosphatase, domain 2"/>
    <property type="match status" value="1"/>
</dbReference>
<accession>A0ABT2NR56</accession>
<proteinExistence type="predicted"/>
<dbReference type="PANTHER" id="PTHR18901:SF38">
    <property type="entry name" value="PSEUDOURIDINE-5'-PHOSPHATASE"/>
    <property type="match status" value="1"/>
</dbReference>
<reference evidence="2" key="1">
    <citation type="submission" date="2023-07" db="EMBL/GenBank/DDBJ databases">
        <title>Defluviimonas sediminis sp. nov., isolated from mangrove sediment.</title>
        <authorList>
            <person name="Liu L."/>
            <person name="Li J."/>
            <person name="Huang Y."/>
            <person name="Pan J."/>
            <person name="Li M."/>
        </authorList>
    </citation>
    <scope>NUCLEOTIDE SEQUENCE [LARGE SCALE GENOMIC DNA]</scope>
    <source>
        <strain evidence="2">FT324</strain>
    </source>
</reference>
<dbReference type="InterPro" id="IPR036412">
    <property type="entry name" value="HAD-like_sf"/>
</dbReference>
<keyword evidence="2" id="KW-1185">Reference proteome</keyword>
<dbReference type="CDD" id="cd07505">
    <property type="entry name" value="HAD_BPGM-like"/>
    <property type="match status" value="1"/>
</dbReference>
<evidence type="ECO:0000313" key="1">
    <source>
        <dbReference type="EMBL" id="MCT8331432.1"/>
    </source>
</evidence>
<dbReference type="Proteomes" id="UP001205601">
    <property type="component" value="Unassembled WGS sequence"/>
</dbReference>
<gene>
    <name evidence="1" type="ORF">N5I32_18085</name>
</gene>
<dbReference type="Gene3D" id="3.40.50.1000">
    <property type="entry name" value="HAD superfamily/HAD-like"/>
    <property type="match status" value="1"/>
</dbReference>
<dbReference type="InterPro" id="IPR023214">
    <property type="entry name" value="HAD_sf"/>
</dbReference>
<dbReference type="SFLD" id="SFLDG01129">
    <property type="entry name" value="C1.5:_HAD__Beta-PGM__Phosphata"/>
    <property type="match status" value="1"/>
</dbReference>
<organism evidence="1 2">
    <name type="scientific">Albidovulum sediminis</name>
    <dbReference type="NCBI Taxonomy" id="3066345"/>
    <lineage>
        <taxon>Bacteria</taxon>
        <taxon>Pseudomonadati</taxon>
        <taxon>Pseudomonadota</taxon>
        <taxon>Alphaproteobacteria</taxon>
        <taxon>Rhodobacterales</taxon>
        <taxon>Paracoccaceae</taxon>
        <taxon>Albidovulum</taxon>
    </lineage>
</organism>
<dbReference type="Pfam" id="PF00702">
    <property type="entry name" value="Hydrolase"/>
    <property type="match status" value="1"/>
</dbReference>
<name>A0ABT2NR56_9RHOB</name>
<dbReference type="PANTHER" id="PTHR18901">
    <property type="entry name" value="2-DEOXYGLUCOSE-6-PHOSPHATE PHOSPHATASE 2"/>
    <property type="match status" value="1"/>
</dbReference>
<dbReference type="SFLD" id="SFLDS00003">
    <property type="entry name" value="Haloacid_Dehalogenase"/>
    <property type="match status" value="1"/>
</dbReference>
<evidence type="ECO:0000313" key="2">
    <source>
        <dbReference type="Proteomes" id="UP001205601"/>
    </source>
</evidence>
<comment type="caution">
    <text evidence="1">The sequence shown here is derived from an EMBL/GenBank/DDBJ whole genome shotgun (WGS) entry which is preliminary data.</text>
</comment>
<dbReference type="RefSeq" id="WP_261497342.1">
    <property type="nucleotide sequence ID" value="NZ_JAOCQF010000004.1"/>
</dbReference>
<dbReference type="PRINTS" id="PR00413">
    <property type="entry name" value="HADHALOGNASE"/>
</dbReference>
<dbReference type="InterPro" id="IPR023198">
    <property type="entry name" value="PGP-like_dom2"/>
</dbReference>
<dbReference type="SFLD" id="SFLDG01135">
    <property type="entry name" value="C1.5.6:_HAD__Beta-PGM__Phospha"/>
    <property type="match status" value="1"/>
</dbReference>
<dbReference type="InterPro" id="IPR006439">
    <property type="entry name" value="HAD-SF_hydro_IA"/>
</dbReference>
<dbReference type="SUPFAM" id="SSF56784">
    <property type="entry name" value="HAD-like"/>
    <property type="match status" value="1"/>
</dbReference>
<dbReference type="NCBIfam" id="TIGR01509">
    <property type="entry name" value="HAD-SF-IA-v3"/>
    <property type="match status" value="1"/>
</dbReference>
<dbReference type="EMBL" id="JAOCQF010000004">
    <property type="protein sequence ID" value="MCT8331432.1"/>
    <property type="molecule type" value="Genomic_DNA"/>
</dbReference>
<sequence>MPYSAVIFDLDGTLIDSESLWSVATREVLAEMSFDPAHPVLDRLFGVDMATCAGLLGAAFPGLDLADFDARLTARTDQVEGRGIPLKPGARELLDILHARALPRAIATSTRRDRAHHKLHLTGLDRHFATVVTFDCVDRAKPAPDAYLLAAQRLGVDPGACLVFEDSDPGTRAAHAAGMTVVQVPDMVAPGTDLATHIAPSLLEGARMAGLIA</sequence>